<dbReference type="GO" id="GO:0005576">
    <property type="term" value="C:extracellular region"/>
    <property type="evidence" value="ECO:0007669"/>
    <property type="project" value="UniProtKB-SubCell"/>
</dbReference>
<comment type="caution">
    <text evidence="7">The sequence shown here is derived from an EMBL/GenBank/DDBJ whole genome shotgun (WGS) entry which is preliminary data.</text>
</comment>
<dbReference type="EMBL" id="RSCE01000012">
    <property type="protein sequence ID" value="RSH78601.1"/>
    <property type="molecule type" value="Genomic_DNA"/>
</dbReference>
<evidence type="ECO:0000313" key="8">
    <source>
        <dbReference type="Proteomes" id="UP000279236"/>
    </source>
</evidence>
<sequence>MRRARLALSLAAALATSVTAIPTPYNYEQAPLAAVESPGFVFGHPGQRVNVSLYVMSRCPDARMCESVFEDVLKHEGILDQVDLKLEFLGDIDRHAAYGVDCMHGDVECAGDAHQLCLAAHTPLEQFYAALSCMNYGNFPGAIGTIALTRRCAETSGIDWWASGVGKCVEGKRAAMVGRYTQRLAALTGEGYEPRPKEWDTEDEDAPLEHLGKEARLRLADSVRHTKKVGVTKSCTIEIASTLKHDKTRRCVVDGGVWKGCDDGHTAADFVRVISKEWKALNPT</sequence>
<protein>
    <submittedName>
        <fullName evidence="7">Uncharacterized protein</fullName>
    </submittedName>
</protein>
<evidence type="ECO:0000313" key="7">
    <source>
        <dbReference type="EMBL" id="RSH78601.1"/>
    </source>
</evidence>
<evidence type="ECO:0000256" key="4">
    <source>
        <dbReference type="ARBA" id="ARBA00022729"/>
    </source>
</evidence>
<dbReference type="GO" id="GO:0016671">
    <property type="term" value="F:oxidoreductase activity, acting on a sulfur group of donors, disulfide as acceptor"/>
    <property type="evidence" value="ECO:0007669"/>
    <property type="project" value="InterPro"/>
</dbReference>
<accession>A0A427XI93</accession>
<organism evidence="7 8">
    <name type="scientific">Apiotrichum porosum</name>
    <dbReference type="NCBI Taxonomy" id="105984"/>
    <lineage>
        <taxon>Eukaryota</taxon>
        <taxon>Fungi</taxon>
        <taxon>Dikarya</taxon>
        <taxon>Basidiomycota</taxon>
        <taxon>Agaricomycotina</taxon>
        <taxon>Tremellomycetes</taxon>
        <taxon>Trichosporonales</taxon>
        <taxon>Trichosporonaceae</taxon>
        <taxon>Apiotrichum</taxon>
    </lineage>
</organism>
<evidence type="ECO:0000256" key="5">
    <source>
        <dbReference type="ARBA" id="ARBA00023180"/>
    </source>
</evidence>
<name>A0A427XI93_9TREE</name>
<keyword evidence="3" id="KW-0964">Secreted</keyword>
<dbReference type="PANTHER" id="PTHR13234:SF8">
    <property type="entry name" value="GAMMA-INTERFERON-INDUCIBLE LYSOSOMAL THIOL REDUCTASE"/>
    <property type="match status" value="1"/>
</dbReference>
<dbReference type="STRING" id="105984.A0A427XI93"/>
<gene>
    <name evidence="7" type="ORF">EHS24_002329</name>
</gene>
<evidence type="ECO:0000256" key="1">
    <source>
        <dbReference type="ARBA" id="ARBA00004613"/>
    </source>
</evidence>
<dbReference type="GeneID" id="39586872"/>
<keyword evidence="4 6" id="KW-0732">Signal</keyword>
<keyword evidence="5" id="KW-0325">Glycoprotein</keyword>
<dbReference type="RefSeq" id="XP_028473748.1">
    <property type="nucleotide sequence ID" value="XM_028618070.1"/>
</dbReference>
<proteinExistence type="inferred from homology"/>
<reference evidence="7 8" key="1">
    <citation type="submission" date="2018-11" db="EMBL/GenBank/DDBJ databases">
        <title>Genome sequence of Apiotrichum porosum DSM 27194.</title>
        <authorList>
            <person name="Aliyu H."/>
            <person name="Gorte O."/>
            <person name="Ochsenreither K."/>
        </authorList>
    </citation>
    <scope>NUCLEOTIDE SEQUENCE [LARGE SCALE GENOMIC DNA]</scope>
    <source>
        <strain evidence="7 8">DSM 27194</strain>
    </source>
</reference>
<feature type="chain" id="PRO_5019209374" evidence="6">
    <location>
        <begin position="21"/>
        <end position="284"/>
    </location>
</feature>
<dbReference type="Proteomes" id="UP000279236">
    <property type="component" value="Unassembled WGS sequence"/>
</dbReference>
<keyword evidence="8" id="KW-1185">Reference proteome</keyword>
<evidence type="ECO:0000256" key="3">
    <source>
        <dbReference type="ARBA" id="ARBA00022525"/>
    </source>
</evidence>
<dbReference type="InterPro" id="IPR004911">
    <property type="entry name" value="Interferon-induced_GILT"/>
</dbReference>
<dbReference type="Pfam" id="PF03227">
    <property type="entry name" value="GILT"/>
    <property type="match status" value="1"/>
</dbReference>
<comment type="subcellular location">
    <subcellularLocation>
        <location evidence="1">Secreted</location>
    </subcellularLocation>
</comment>
<feature type="signal peptide" evidence="6">
    <location>
        <begin position="1"/>
        <end position="20"/>
    </location>
</feature>
<dbReference type="PANTHER" id="PTHR13234">
    <property type="entry name" value="GAMMA-INTERFERON INDUCIBLE LYSOSOMAL THIOL REDUCTASE GILT"/>
    <property type="match status" value="1"/>
</dbReference>
<evidence type="ECO:0000256" key="2">
    <source>
        <dbReference type="ARBA" id="ARBA00005679"/>
    </source>
</evidence>
<evidence type="ECO:0000256" key="6">
    <source>
        <dbReference type="SAM" id="SignalP"/>
    </source>
</evidence>
<comment type="similarity">
    <text evidence="2">Belongs to the GILT family.</text>
</comment>
<dbReference type="OrthoDB" id="958254at2759"/>
<dbReference type="AlphaFoldDB" id="A0A427XI93"/>